<sequence length="173" mass="20331">MTIYIQRKLQVIFYLNAHVPNISLFNVDELFLKERYLIHADLGDQSHIFDPGNSFGAQERLGKYFIHFIIIYSNPFSFNTAKDLGMNLLEEGGNVASLKAQFQTHRYNRLTLPQGPTTMSNFKQIKPRVNQRQDSRIYLFKERGNDTCKDEMKFIKFHSSKLPNFKFWKSVDL</sequence>
<reference evidence="1 2" key="1">
    <citation type="submission" date="2023-03" db="EMBL/GenBank/DDBJ databases">
        <title>WGS of Gossypium arboreum.</title>
        <authorList>
            <person name="Yu D."/>
        </authorList>
    </citation>
    <scope>NUCLEOTIDE SEQUENCE [LARGE SCALE GENOMIC DNA]</scope>
    <source>
        <tissue evidence="1">Leaf</tissue>
    </source>
</reference>
<name>A0ABR0Q9X6_GOSAR</name>
<organism evidence="1 2">
    <name type="scientific">Gossypium arboreum</name>
    <name type="common">Tree cotton</name>
    <name type="synonym">Gossypium nanking</name>
    <dbReference type="NCBI Taxonomy" id="29729"/>
    <lineage>
        <taxon>Eukaryota</taxon>
        <taxon>Viridiplantae</taxon>
        <taxon>Streptophyta</taxon>
        <taxon>Embryophyta</taxon>
        <taxon>Tracheophyta</taxon>
        <taxon>Spermatophyta</taxon>
        <taxon>Magnoliopsida</taxon>
        <taxon>eudicotyledons</taxon>
        <taxon>Gunneridae</taxon>
        <taxon>Pentapetalae</taxon>
        <taxon>rosids</taxon>
        <taxon>malvids</taxon>
        <taxon>Malvales</taxon>
        <taxon>Malvaceae</taxon>
        <taxon>Malvoideae</taxon>
        <taxon>Gossypium</taxon>
    </lineage>
</organism>
<dbReference type="EMBL" id="JARKNE010000004">
    <property type="protein sequence ID" value="KAK5835688.1"/>
    <property type="molecule type" value="Genomic_DNA"/>
</dbReference>
<dbReference type="Proteomes" id="UP001358586">
    <property type="component" value="Chromosome 4"/>
</dbReference>
<protein>
    <submittedName>
        <fullName evidence="1">Uncharacterized protein</fullName>
    </submittedName>
</protein>
<proteinExistence type="predicted"/>
<comment type="caution">
    <text evidence="1">The sequence shown here is derived from an EMBL/GenBank/DDBJ whole genome shotgun (WGS) entry which is preliminary data.</text>
</comment>
<keyword evidence="2" id="KW-1185">Reference proteome</keyword>
<gene>
    <name evidence="1" type="ORF">PVK06_011383</name>
</gene>
<accession>A0ABR0Q9X6</accession>
<evidence type="ECO:0000313" key="2">
    <source>
        <dbReference type="Proteomes" id="UP001358586"/>
    </source>
</evidence>
<evidence type="ECO:0000313" key="1">
    <source>
        <dbReference type="EMBL" id="KAK5835688.1"/>
    </source>
</evidence>